<feature type="signal peptide" evidence="2">
    <location>
        <begin position="1"/>
        <end position="27"/>
    </location>
</feature>
<reference evidence="3 4" key="1">
    <citation type="submission" date="2024-08" db="EMBL/GenBank/DDBJ databases">
        <authorList>
            <person name="Cucini C."/>
            <person name="Frati F."/>
        </authorList>
    </citation>
    <scope>NUCLEOTIDE SEQUENCE [LARGE SCALE GENOMIC DNA]</scope>
</reference>
<accession>A0ABP1PJ05</accession>
<keyword evidence="1" id="KW-1133">Transmembrane helix</keyword>
<keyword evidence="2" id="KW-0732">Signal</keyword>
<dbReference type="EMBL" id="CAXLJM020000003">
    <property type="protein sequence ID" value="CAL8068979.1"/>
    <property type="molecule type" value="Genomic_DNA"/>
</dbReference>
<keyword evidence="1" id="KW-0472">Membrane</keyword>
<feature type="chain" id="PRO_5047200589" evidence="2">
    <location>
        <begin position="28"/>
        <end position="460"/>
    </location>
</feature>
<sequence>MFANMFRYIFISTLGLHLSSILPSVYCYRNASFEQGLTNLQYDGISRPQILSWWDAHQRDLANIRNSTRVFPICITRNESGHYPPRMENWGRLLDHIALKDERVTMQHYHRHQDLKEERFYLDSWVFIHIRNYFLVKGMYVQLMAGPLGVPAGEFVTGLPCNQTLAPYPSLNPNFVKEHFIVPCSYAPRSSSQWPNTFMYDGEPRFDFAFQIRWNEAQCGEFGFFQMIIIVTRNFTPDQPDDYKAVLVSIIEPGINGSGPYTPYNGGYDLHLHCNILNAAKFNGIQRLVPNKQYDDCVTKGTGREEGLMGWTCPPGPFECDRSWSSADDWRLKIHNSVSILTAYEKMPPKDRDCCEIGEIPEIILTTEPPEPVAAKEKELAKKTKHVERQSKVTHGGICIFTWLVLIPIADHIARFYKDLPDILSLGLGFWIIVHVTLHCVGVALIWFSFGLVVGKWLKK</sequence>
<evidence type="ECO:0000313" key="3">
    <source>
        <dbReference type="EMBL" id="CAL8068979.1"/>
    </source>
</evidence>
<feature type="transmembrane region" description="Helical" evidence="1">
    <location>
        <begin position="430"/>
        <end position="454"/>
    </location>
</feature>
<organism evidence="3 4">
    <name type="scientific">Orchesella dallaii</name>
    <dbReference type="NCBI Taxonomy" id="48710"/>
    <lineage>
        <taxon>Eukaryota</taxon>
        <taxon>Metazoa</taxon>
        <taxon>Ecdysozoa</taxon>
        <taxon>Arthropoda</taxon>
        <taxon>Hexapoda</taxon>
        <taxon>Collembola</taxon>
        <taxon>Entomobryomorpha</taxon>
        <taxon>Entomobryoidea</taxon>
        <taxon>Orchesellidae</taxon>
        <taxon>Orchesellinae</taxon>
        <taxon>Orchesella</taxon>
    </lineage>
</organism>
<keyword evidence="4" id="KW-1185">Reference proteome</keyword>
<evidence type="ECO:0000256" key="1">
    <source>
        <dbReference type="SAM" id="Phobius"/>
    </source>
</evidence>
<comment type="caution">
    <text evidence="3">The sequence shown here is derived from an EMBL/GenBank/DDBJ whole genome shotgun (WGS) entry which is preliminary data.</text>
</comment>
<gene>
    <name evidence="3" type="ORF">ODALV1_LOCUS554</name>
</gene>
<name>A0ABP1PJ05_9HEXA</name>
<proteinExistence type="predicted"/>
<protein>
    <submittedName>
        <fullName evidence="3">Uncharacterized protein</fullName>
    </submittedName>
</protein>
<feature type="transmembrane region" description="Helical" evidence="1">
    <location>
        <begin position="393"/>
        <end position="410"/>
    </location>
</feature>
<evidence type="ECO:0000313" key="4">
    <source>
        <dbReference type="Proteomes" id="UP001642540"/>
    </source>
</evidence>
<dbReference type="Proteomes" id="UP001642540">
    <property type="component" value="Unassembled WGS sequence"/>
</dbReference>
<keyword evidence="1" id="KW-0812">Transmembrane</keyword>
<evidence type="ECO:0000256" key="2">
    <source>
        <dbReference type="SAM" id="SignalP"/>
    </source>
</evidence>